<dbReference type="InterPro" id="IPR011650">
    <property type="entry name" value="Peptidase_M20_dimer"/>
</dbReference>
<comment type="caution">
    <text evidence="2">The sequence shown here is derived from an EMBL/GenBank/DDBJ whole genome shotgun (WGS) entry which is preliminary data.</text>
</comment>
<dbReference type="Pfam" id="PF07687">
    <property type="entry name" value="M20_dimer"/>
    <property type="match status" value="1"/>
</dbReference>
<dbReference type="SUPFAM" id="SSF55031">
    <property type="entry name" value="Bacterial exopeptidase dimerisation domain"/>
    <property type="match status" value="1"/>
</dbReference>
<dbReference type="EMBL" id="JBHSPF010000018">
    <property type="protein sequence ID" value="MFC5628258.1"/>
    <property type="molecule type" value="Genomic_DNA"/>
</dbReference>
<name>A0ABW0U4E0_9BACI</name>
<dbReference type="PANTHER" id="PTHR11014">
    <property type="entry name" value="PEPTIDASE M20 FAMILY MEMBER"/>
    <property type="match status" value="1"/>
</dbReference>
<dbReference type="InterPro" id="IPR036264">
    <property type="entry name" value="Bact_exopeptidase_dim_dom"/>
</dbReference>
<dbReference type="RefSeq" id="WP_270897521.1">
    <property type="nucleotide sequence ID" value="NZ_JBHSPF010000018.1"/>
</dbReference>
<dbReference type="Gene3D" id="3.40.630.10">
    <property type="entry name" value="Zn peptidases"/>
    <property type="match status" value="1"/>
</dbReference>
<dbReference type="NCBIfam" id="TIGR01891">
    <property type="entry name" value="amidohydrolases"/>
    <property type="match status" value="1"/>
</dbReference>
<proteinExistence type="predicted"/>
<dbReference type="InterPro" id="IPR002933">
    <property type="entry name" value="Peptidase_M20"/>
</dbReference>
<reference evidence="3" key="1">
    <citation type="journal article" date="2019" name="Int. J. Syst. Evol. Microbiol.">
        <title>The Global Catalogue of Microorganisms (GCM) 10K type strain sequencing project: providing services to taxonomists for standard genome sequencing and annotation.</title>
        <authorList>
            <consortium name="The Broad Institute Genomics Platform"/>
            <consortium name="The Broad Institute Genome Sequencing Center for Infectious Disease"/>
            <person name="Wu L."/>
            <person name="Ma J."/>
        </authorList>
    </citation>
    <scope>NUCLEOTIDE SEQUENCE [LARGE SCALE GENOMIC DNA]</scope>
    <source>
        <strain evidence="3">CGMCC 1.15790</strain>
    </source>
</reference>
<dbReference type="PANTHER" id="PTHR11014:SF63">
    <property type="entry name" value="METALLOPEPTIDASE, PUTATIVE (AFU_ORTHOLOGUE AFUA_6G09600)-RELATED"/>
    <property type="match status" value="1"/>
</dbReference>
<dbReference type="SUPFAM" id="SSF53187">
    <property type="entry name" value="Zn-dependent exopeptidases"/>
    <property type="match status" value="1"/>
</dbReference>
<keyword evidence="3" id="KW-1185">Reference proteome</keyword>
<evidence type="ECO:0000313" key="2">
    <source>
        <dbReference type="EMBL" id="MFC5628258.1"/>
    </source>
</evidence>
<organism evidence="2 3">
    <name type="scientific">Aliibacillus thermotolerans</name>
    <dbReference type="NCBI Taxonomy" id="1834418"/>
    <lineage>
        <taxon>Bacteria</taxon>
        <taxon>Bacillati</taxon>
        <taxon>Bacillota</taxon>
        <taxon>Bacilli</taxon>
        <taxon>Bacillales</taxon>
        <taxon>Bacillaceae</taxon>
        <taxon>Aliibacillus</taxon>
    </lineage>
</organism>
<dbReference type="Pfam" id="PF01546">
    <property type="entry name" value="Peptidase_M20"/>
    <property type="match status" value="1"/>
</dbReference>
<dbReference type="InterPro" id="IPR017439">
    <property type="entry name" value="Amidohydrolase"/>
</dbReference>
<dbReference type="Proteomes" id="UP001596143">
    <property type="component" value="Unassembled WGS sequence"/>
</dbReference>
<gene>
    <name evidence="2" type="ORF">ACFPTR_05030</name>
</gene>
<feature type="domain" description="Peptidase M20 dimerisation" evidence="1">
    <location>
        <begin position="199"/>
        <end position="287"/>
    </location>
</feature>
<dbReference type="Gene3D" id="3.30.70.360">
    <property type="match status" value="1"/>
</dbReference>
<protein>
    <submittedName>
        <fullName evidence="2">M20 family metallopeptidase</fullName>
    </submittedName>
</protein>
<dbReference type="PIRSF" id="PIRSF005962">
    <property type="entry name" value="Pept_M20D_amidohydro"/>
    <property type="match status" value="1"/>
</dbReference>
<sequence>MRYEVPLMTKARALHSHLVAWRRYLHQHPELSFQEKNTAQFVKERLNQIEGMRVLSGKEATGVDTGVVGILENGPGPVVLLRADMDALPIQEENDIPYKSMYDGIMHACGHDAHTAILLGCAYLLSQQKDIRGTMKFLFQPAEEVTDRFGKSGASYVVDSGLLDDVAIAFALHMDPDMTVGHVKLHPKESMANVDTFQGKVKGTGGHGAYPHHGTDPIWMSSFVIQMIQGITSRNISPLSRAVVSIGEIKGGASTNVIPKEVFIQGTMRSYDQETRKQLENELRRALSIVETMGGTYELTVTKGEPALYNDEQAIFHLQQAIETLYPTFTIHEEPYGLGGEDFGYIAEKVPAAMMFIGAGFPDKEKRGLHMPRFNIDEEVLPKAVAILSHATVSYLSHF</sequence>
<evidence type="ECO:0000313" key="3">
    <source>
        <dbReference type="Proteomes" id="UP001596143"/>
    </source>
</evidence>
<accession>A0ABW0U4E0</accession>
<evidence type="ECO:0000259" key="1">
    <source>
        <dbReference type="Pfam" id="PF07687"/>
    </source>
</evidence>